<feature type="domain" description="HTH araC/xylS-type" evidence="4">
    <location>
        <begin position="11"/>
        <end position="112"/>
    </location>
</feature>
<dbReference type="OrthoDB" id="282744at2"/>
<evidence type="ECO:0000256" key="2">
    <source>
        <dbReference type="ARBA" id="ARBA00023125"/>
    </source>
</evidence>
<keyword evidence="1" id="KW-0805">Transcription regulation</keyword>
<dbReference type="PANTHER" id="PTHR40055">
    <property type="entry name" value="TRANSCRIPTIONAL REGULATOR YGIV-RELATED"/>
    <property type="match status" value="1"/>
</dbReference>
<dbReference type="SMART" id="SM00871">
    <property type="entry name" value="AraC_E_bind"/>
    <property type="match status" value="1"/>
</dbReference>
<gene>
    <name evidence="5" type="ORF">EKH80_15365</name>
</gene>
<keyword evidence="2" id="KW-0238">DNA-binding</keyword>
<dbReference type="AlphaFoldDB" id="A0A3S0RJK0"/>
<sequence length="282" mass="30989">MKAHTEQDYRRRIAQVVEAILIDPAAPHTVDSLAAFAHLSSFHFHRIYRAITGESVAVTVKRVRLARAAQRLADAKESVTSIALSVGYDSAQTFARAFRDFTGLTPSVFSQRQRDLGSPPGNCQERALRALTLREMPPMEVLCLRHAGPVAGIPHSYQTLLRLLGGHPWFPRSQCVGIAYGDPEDKDGFTYFAGLLPPESVPAPMPLEAVRVEGGLYAAYRLIGPYALIAPTFQTLFGQWLPQSGYEPDHRPVLELYVAPDTSESQSNSVTDLLIPIRGDPA</sequence>
<dbReference type="InterPro" id="IPR020449">
    <property type="entry name" value="Tscrpt_reg_AraC-type_HTH"/>
</dbReference>
<dbReference type="InterPro" id="IPR009057">
    <property type="entry name" value="Homeodomain-like_sf"/>
</dbReference>
<dbReference type="Pfam" id="PF12833">
    <property type="entry name" value="HTH_18"/>
    <property type="match status" value="1"/>
</dbReference>
<evidence type="ECO:0000256" key="1">
    <source>
        <dbReference type="ARBA" id="ARBA00023015"/>
    </source>
</evidence>
<dbReference type="SMART" id="SM00342">
    <property type="entry name" value="HTH_ARAC"/>
    <property type="match status" value="1"/>
</dbReference>
<dbReference type="Proteomes" id="UP000274358">
    <property type="component" value="Unassembled WGS sequence"/>
</dbReference>
<dbReference type="SUPFAM" id="SSF55136">
    <property type="entry name" value="Probable bacterial effector-binding domain"/>
    <property type="match status" value="1"/>
</dbReference>
<evidence type="ECO:0000259" key="4">
    <source>
        <dbReference type="PROSITE" id="PS01124"/>
    </source>
</evidence>
<keyword evidence="6" id="KW-1185">Reference proteome</keyword>
<dbReference type="PROSITE" id="PS00041">
    <property type="entry name" value="HTH_ARAC_FAMILY_1"/>
    <property type="match status" value="1"/>
</dbReference>
<evidence type="ECO:0000313" key="6">
    <source>
        <dbReference type="Proteomes" id="UP000274358"/>
    </source>
</evidence>
<name>A0A3S0RJK0_9GAMM</name>
<proteinExistence type="predicted"/>
<dbReference type="EMBL" id="RYYV01000011">
    <property type="protein sequence ID" value="RUL73716.1"/>
    <property type="molecule type" value="Genomic_DNA"/>
</dbReference>
<dbReference type="InterPro" id="IPR029442">
    <property type="entry name" value="GyrI-like"/>
</dbReference>
<dbReference type="PANTHER" id="PTHR40055:SF1">
    <property type="entry name" value="TRANSCRIPTIONAL REGULATOR YGIV-RELATED"/>
    <property type="match status" value="1"/>
</dbReference>
<dbReference type="InterPro" id="IPR018062">
    <property type="entry name" value="HTH_AraC-typ_CS"/>
</dbReference>
<accession>A0A3S0RJK0</accession>
<dbReference type="Gene3D" id="1.10.10.60">
    <property type="entry name" value="Homeodomain-like"/>
    <property type="match status" value="2"/>
</dbReference>
<evidence type="ECO:0000313" key="5">
    <source>
        <dbReference type="EMBL" id="RUL73716.1"/>
    </source>
</evidence>
<dbReference type="SUPFAM" id="SSF46689">
    <property type="entry name" value="Homeodomain-like"/>
    <property type="match status" value="2"/>
</dbReference>
<reference evidence="5 6" key="1">
    <citation type="submission" date="2018-12" db="EMBL/GenBank/DDBJ databases">
        <title>Dyella dinghuensis sp. nov. DHOA06 and Dyella choica sp. nov. 4M-K27, isolated from forest soil.</title>
        <authorList>
            <person name="Qiu L.-H."/>
            <person name="Gao Z.-H."/>
        </authorList>
    </citation>
    <scope>NUCLEOTIDE SEQUENCE [LARGE SCALE GENOMIC DNA]</scope>
    <source>
        <strain evidence="5 6">4M-K27</strain>
    </source>
</reference>
<dbReference type="InterPro" id="IPR050908">
    <property type="entry name" value="SmbC-like"/>
</dbReference>
<dbReference type="InterPro" id="IPR018060">
    <property type="entry name" value="HTH_AraC"/>
</dbReference>
<keyword evidence="3" id="KW-0804">Transcription</keyword>
<dbReference type="InterPro" id="IPR011256">
    <property type="entry name" value="Reg_factor_effector_dom_sf"/>
</dbReference>
<dbReference type="PRINTS" id="PR00032">
    <property type="entry name" value="HTHARAC"/>
</dbReference>
<dbReference type="InterPro" id="IPR010499">
    <property type="entry name" value="AraC_E-bd"/>
</dbReference>
<protein>
    <submittedName>
        <fullName evidence="5">AraC family transcriptional regulator</fullName>
    </submittedName>
</protein>
<dbReference type="Pfam" id="PF06445">
    <property type="entry name" value="GyrI-like"/>
    <property type="match status" value="1"/>
</dbReference>
<evidence type="ECO:0000256" key="3">
    <source>
        <dbReference type="ARBA" id="ARBA00023163"/>
    </source>
</evidence>
<dbReference type="GO" id="GO:0043565">
    <property type="term" value="F:sequence-specific DNA binding"/>
    <property type="evidence" value="ECO:0007669"/>
    <property type="project" value="InterPro"/>
</dbReference>
<dbReference type="GO" id="GO:0003700">
    <property type="term" value="F:DNA-binding transcription factor activity"/>
    <property type="evidence" value="ECO:0007669"/>
    <property type="project" value="InterPro"/>
</dbReference>
<comment type="caution">
    <text evidence="5">The sequence shown here is derived from an EMBL/GenBank/DDBJ whole genome shotgun (WGS) entry which is preliminary data.</text>
</comment>
<organism evidence="5 6">
    <name type="scientific">Dyella choica</name>
    <dbReference type="NCBI Taxonomy" id="1927959"/>
    <lineage>
        <taxon>Bacteria</taxon>
        <taxon>Pseudomonadati</taxon>
        <taxon>Pseudomonadota</taxon>
        <taxon>Gammaproteobacteria</taxon>
        <taxon>Lysobacterales</taxon>
        <taxon>Rhodanobacteraceae</taxon>
        <taxon>Dyella</taxon>
    </lineage>
</organism>
<dbReference type="Gene3D" id="3.20.80.10">
    <property type="entry name" value="Regulatory factor, effector binding domain"/>
    <property type="match status" value="1"/>
</dbReference>
<dbReference type="PROSITE" id="PS01124">
    <property type="entry name" value="HTH_ARAC_FAMILY_2"/>
    <property type="match status" value="1"/>
</dbReference>